<name>A0A0J7NLJ5_LASNI</name>
<dbReference type="GO" id="GO:0004519">
    <property type="term" value="F:endonuclease activity"/>
    <property type="evidence" value="ECO:0007669"/>
    <property type="project" value="UniProtKB-KW"/>
</dbReference>
<evidence type="ECO:0000256" key="1">
    <source>
        <dbReference type="ARBA" id="ARBA00022722"/>
    </source>
</evidence>
<proteinExistence type="predicted"/>
<comment type="caution">
    <text evidence="11">The sequence shown here is derived from an EMBL/GenBank/DDBJ whole genome shotgun (WGS) entry which is preliminary data.</text>
</comment>
<dbReference type="EMBL" id="LBMM01003592">
    <property type="protein sequence ID" value="KMQ93345.1"/>
    <property type="molecule type" value="Genomic_DNA"/>
</dbReference>
<keyword evidence="6" id="KW-0229">DNA integration</keyword>
<dbReference type="GO" id="GO:0016787">
    <property type="term" value="F:hydrolase activity"/>
    <property type="evidence" value="ECO:0007669"/>
    <property type="project" value="UniProtKB-KW"/>
</dbReference>
<dbReference type="AlphaFoldDB" id="A0A0J7NLJ5"/>
<evidence type="ECO:0000256" key="2">
    <source>
        <dbReference type="ARBA" id="ARBA00022723"/>
    </source>
</evidence>
<keyword evidence="8" id="KW-0808">Transferase</keyword>
<sequence length="117" mass="13876">MSNESLEGTRYFVLFKDDASAFRLVYFLKHKSDVLDKFKECEKLAANKFGRTMKSFRADNSQEYCSTEMKEYLIKREIQLEFPTPFKPEQNEKSERNNRTIVESTRTMLLSKDPLQL</sequence>
<keyword evidence="9" id="KW-0233">DNA recombination</keyword>
<keyword evidence="3" id="KW-0255">Endonuclease</keyword>
<keyword evidence="8" id="KW-0239">DNA-directed DNA polymerase</keyword>
<accession>A0A0J7NLJ5</accession>
<dbReference type="PROSITE" id="PS50994">
    <property type="entry name" value="INTEGRASE"/>
    <property type="match status" value="1"/>
</dbReference>
<dbReference type="InterPro" id="IPR012337">
    <property type="entry name" value="RNaseH-like_sf"/>
</dbReference>
<dbReference type="STRING" id="67767.A0A0J7NLJ5"/>
<keyword evidence="4" id="KW-0378">Hydrolase</keyword>
<organism evidence="11 12">
    <name type="scientific">Lasius niger</name>
    <name type="common">Black garden ant</name>
    <dbReference type="NCBI Taxonomy" id="67767"/>
    <lineage>
        <taxon>Eukaryota</taxon>
        <taxon>Metazoa</taxon>
        <taxon>Ecdysozoa</taxon>
        <taxon>Arthropoda</taxon>
        <taxon>Hexapoda</taxon>
        <taxon>Insecta</taxon>
        <taxon>Pterygota</taxon>
        <taxon>Neoptera</taxon>
        <taxon>Endopterygota</taxon>
        <taxon>Hymenoptera</taxon>
        <taxon>Apocrita</taxon>
        <taxon>Aculeata</taxon>
        <taxon>Formicoidea</taxon>
        <taxon>Formicidae</taxon>
        <taxon>Formicinae</taxon>
        <taxon>Lasius</taxon>
        <taxon>Lasius</taxon>
    </lineage>
</organism>
<dbReference type="GO" id="GO:0006310">
    <property type="term" value="P:DNA recombination"/>
    <property type="evidence" value="ECO:0007669"/>
    <property type="project" value="UniProtKB-KW"/>
</dbReference>
<evidence type="ECO:0000313" key="12">
    <source>
        <dbReference type="Proteomes" id="UP000036403"/>
    </source>
</evidence>
<dbReference type="PANTHER" id="PTHR42648:SF11">
    <property type="entry name" value="TRANSPOSON TY4-P GAG-POL POLYPROTEIN"/>
    <property type="match status" value="1"/>
</dbReference>
<dbReference type="InterPro" id="IPR036397">
    <property type="entry name" value="RNaseH_sf"/>
</dbReference>
<feature type="domain" description="Integrase catalytic" evidence="10">
    <location>
        <begin position="1"/>
        <end position="117"/>
    </location>
</feature>
<keyword evidence="7" id="KW-0695">RNA-directed DNA polymerase</keyword>
<evidence type="ECO:0000256" key="5">
    <source>
        <dbReference type="ARBA" id="ARBA00022842"/>
    </source>
</evidence>
<dbReference type="Proteomes" id="UP000036403">
    <property type="component" value="Unassembled WGS sequence"/>
</dbReference>
<dbReference type="OrthoDB" id="7696201at2759"/>
<dbReference type="PaxDb" id="67767-A0A0J7NLJ5"/>
<evidence type="ECO:0000256" key="4">
    <source>
        <dbReference type="ARBA" id="ARBA00022801"/>
    </source>
</evidence>
<dbReference type="GO" id="GO:0003887">
    <property type="term" value="F:DNA-directed DNA polymerase activity"/>
    <property type="evidence" value="ECO:0007669"/>
    <property type="project" value="UniProtKB-KW"/>
</dbReference>
<dbReference type="GO" id="GO:0003964">
    <property type="term" value="F:RNA-directed DNA polymerase activity"/>
    <property type="evidence" value="ECO:0007669"/>
    <property type="project" value="UniProtKB-KW"/>
</dbReference>
<keyword evidence="2" id="KW-0479">Metal-binding</keyword>
<dbReference type="InterPro" id="IPR039537">
    <property type="entry name" value="Retrotran_Ty1/copia-like"/>
</dbReference>
<keyword evidence="5" id="KW-0460">Magnesium</keyword>
<evidence type="ECO:0000313" key="11">
    <source>
        <dbReference type="EMBL" id="KMQ93345.1"/>
    </source>
</evidence>
<evidence type="ECO:0000256" key="7">
    <source>
        <dbReference type="ARBA" id="ARBA00022918"/>
    </source>
</evidence>
<dbReference type="SUPFAM" id="SSF53098">
    <property type="entry name" value="Ribonuclease H-like"/>
    <property type="match status" value="1"/>
</dbReference>
<keyword evidence="8" id="KW-0548">Nucleotidyltransferase</keyword>
<evidence type="ECO:0000256" key="8">
    <source>
        <dbReference type="ARBA" id="ARBA00022932"/>
    </source>
</evidence>
<protein>
    <submittedName>
        <fullName evidence="11">Copia-like retrotransposable protein</fullName>
    </submittedName>
</protein>
<evidence type="ECO:0000256" key="6">
    <source>
        <dbReference type="ARBA" id="ARBA00022908"/>
    </source>
</evidence>
<dbReference type="GO" id="GO:0046872">
    <property type="term" value="F:metal ion binding"/>
    <property type="evidence" value="ECO:0007669"/>
    <property type="project" value="UniProtKB-KW"/>
</dbReference>
<keyword evidence="12" id="KW-1185">Reference proteome</keyword>
<reference evidence="11 12" key="1">
    <citation type="submission" date="2015-04" db="EMBL/GenBank/DDBJ databases">
        <title>Lasius niger genome sequencing.</title>
        <authorList>
            <person name="Konorov E.A."/>
            <person name="Nikitin M.A."/>
            <person name="Kirill M.V."/>
            <person name="Chang P."/>
        </authorList>
    </citation>
    <scope>NUCLEOTIDE SEQUENCE [LARGE SCALE GENOMIC DNA]</scope>
    <source>
        <tissue evidence="11">Whole</tissue>
    </source>
</reference>
<dbReference type="InterPro" id="IPR001584">
    <property type="entry name" value="Integrase_cat-core"/>
</dbReference>
<evidence type="ECO:0000256" key="3">
    <source>
        <dbReference type="ARBA" id="ARBA00022759"/>
    </source>
</evidence>
<evidence type="ECO:0000256" key="9">
    <source>
        <dbReference type="ARBA" id="ARBA00023172"/>
    </source>
</evidence>
<dbReference type="PANTHER" id="PTHR42648">
    <property type="entry name" value="TRANSPOSASE, PUTATIVE-RELATED"/>
    <property type="match status" value="1"/>
</dbReference>
<keyword evidence="1" id="KW-0540">Nuclease</keyword>
<gene>
    <name evidence="11" type="ORF">RF55_6555</name>
</gene>
<dbReference type="GO" id="GO:0015074">
    <property type="term" value="P:DNA integration"/>
    <property type="evidence" value="ECO:0007669"/>
    <property type="project" value="UniProtKB-KW"/>
</dbReference>
<dbReference type="GO" id="GO:0003676">
    <property type="term" value="F:nucleic acid binding"/>
    <property type="evidence" value="ECO:0007669"/>
    <property type="project" value="InterPro"/>
</dbReference>
<dbReference type="Gene3D" id="3.30.420.10">
    <property type="entry name" value="Ribonuclease H-like superfamily/Ribonuclease H"/>
    <property type="match status" value="1"/>
</dbReference>
<evidence type="ECO:0000259" key="10">
    <source>
        <dbReference type="PROSITE" id="PS50994"/>
    </source>
</evidence>